<gene>
    <name evidence="3" type="ORF">SADO_13003</name>
</gene>
<name>A0ABV2B422_9GAMM</name>
<dbReference type="SUPFAM" id="SSF56954">
    <property type="entry name" value="Outer membrane efflux proteins (OEP)"/>
    <property type="match status" value="1"/>
</dbReference>
<dbReference type="EMBL" id="APND01000004">
    <property type="protein sequence ID" value="MES1930174.1"/>
    <property type="molecule type" value="Genomic_DNA"/>
</dbReference>
<feature type="chain" id="PRO_5046475020" evidence="2">
    <location>
        <begin position="22"/>
        <end position="270"/>
    </location>
</feature>
<dbReference type="Pfam" id="PF02321">
    <property type="entry name" value="OEP"/>
    <property type="match status" value="1"/>
</dbReference>
<evidence type="ECO:0000313" key="4">
    <source>
        <dbReference type="Proteomes" id="UP001460888"/>
    </source>
</evidence>
<dbReference type="InterPro" id="IPR003423">
    <property type="entry name" value="OMP_efflux"/>
</dbReference>
<protein>
    <submittedName>
        <fullName evidence="3">Outer membrane efflux protein</fullName>
    </submittedName>
</protein>
<proteinExistence type="inferred from homology"/>
<accession>A0ABV2B422</accession>
<dbReference type="Proteomes" id="UP001460888">
    <property type="component" value="Unassembled WGS sequence"/>
</dbReference>
<comment type="caution">
    <text evidence="3">The sequence shown here is derived from an EMBL/GenBank/DDBJ whole genome shotgun (WGS) entry which is preliminary data.</text>
</comment>
<evidence type="ECO:0000313" key="3">
    <source>
        <dbReference type="EMBL" id="MES1930174.1"/>
    </source>
</evidence>
<feature type="signal peptide" evidence="2">
    <location>
        <begin position="1"/>
        <end position="21"/>
    </location>
</feature>
<dbReference type="Gene3D" id="1.20.1600.10">
    <property type="entry name" value="Outer membrane efflux proteins (OEP)"/>
    <property type="match status" value="1"/>
</dbReference>
<dbReference type="InterPro" id="IPR010131">
    <property type="entry name" value="MdtP/NodT-like"/>
</dbReference>
<dbReference type="PANTHER" id="PTHR30203:SF24">
    <property type="entry name" value="BLR4935 PROTEIN"/>
    <property type="match status" value="1"/>
</dbReference>
<keyword evidence="4" id="KW-1185">Reference proteome</keyword>
<sequence length="270" mass="29010">MSLRHSTTGATAIGLCLLWLAAPSAAVTQIPQPLTLGAALSWAGEYNPGVRAARLRIQRLGGEATRADVAVPSNPRIEIEAGERDQRSGMRTDIGIRVSQEFWIAGQGGLREDAAGNRLEAARADYGYLEAATAARTRAAFLSVLVAEQAVATAQKVVATNTQLSDYASKRLDAGAGTRIESNAARLGLQRARAPRPVSGCSAPARWLPQPVMRRHRHGFASRICSRSIRPAGWPSKATWLFAAWTCPTRTHCCRALSSDALICRPRPHV</sequence>
<evidence type="ECO:0000256" key="2">
    <source>
        <dbReference type="SAM" id="SignalP"/>
    </source>
</evidence>
<organism evidence="3 4">
    <name type="scientific">Salinisphaera dokdonensis CL-ES53</name>
    <dbReference type="NCBI Taxonomy" id="1304272"/>
    <lineage>
        <taxon>Bacteria</taxon>
        <taxon>Pseudomonadati</taxon>
        <taxon>Pseudomonadota</taxon>
        <taxon>Gammaproteobacteria</taxon>
        <taxon>Salinisphaerales</taxon>
        <taxon>Salinisphaeraceae</taxon>
        <taxon>Salinisphaera</taxon>
    </lineage>
</organism>
<dbReference type="PANTHER" id="PTHR30203">
    <property type="entry name" value="OUTER MEMBRANE CATION EFFLUX PROTEIN"/>
    <property type="match status" value="1"/>
</dbReference>
<dbReference type="RefSeq" id="WP_353112137.1">
    <property type="nucleotide sequence ID" value="NZ_APND01000004.1"/>
</dbReference>
<evidence type="ECO:0000256" key="1">
    <source>
        <dbReference type="ARBA" id="ARBA00007613"/>
    </source>
</evidence>
<keyword evidence="2" id="KW-0732">Signal</keyword>
<reference evidence="3 4" key="1">
    <citation type="submission" date="2013-03" db="EMBL/GenBank/DDBJ databases">
        <title>Salinisphaera dokdonensis CL-ES53 Genome Sequencing.</title>
        <authorList>
            <person name="Li C."/>
            <person name="Lai Q."/>
            <person name="Shao Z."/>
        </authorList>
    </citation>
    <scope>NUCLEOTIDE SEQUENCE [LARGE SCALE GENOMIC DNA]</scope>
    <source>
        <strain evidence="3 4">CL-ES53</strain>
    </source>
</reference>
<comment type="similarity">
    <text evidence="1">Belongs to the outer membrane factor (OMF) (TC 1.B.17) family.</text>
</comment>